<gene>
    <name evidence="2" type="ORF">OUZ56_012534</name>
</gene>
<proteinExistence type="predicted"/>
<dbReference type="EMBL" id="JAOYFB010000002">
    <property type="protein sequence ID" value="KAK4007377.1"/>
    <property type="molecule type" value="Genomic_DNA"/>
</dbReference>
<name>A0ABQ9Z3A2_9CRUS</name>
<reference evidence="2 3" key="1">
    <citation type="journal article" date="2023" name="Nucleic Acids Res.">
        <title>The hologenome of Daphnia magna reveals possible DNA methylation and microbiome-mediated evolution of the host genome.</title>
        <authorList>
            <person name="Chaturvedi A."/>
            <person name="Li X."/>
            <person name="Dhandapani V."/>
            <person name="Marshall H."/>
            <person name="Kissane S."/>
            <person name="Cuenca-Cambronero M."/>
            <person name="Asole G."/>
            <person name="Calvet F."/>
            <person name="Ruiz-Romero M."/>
            <person name="Marangio P."/>
            <person name="Guigo R."/>
            <person name="Rago D."/>
            <person name="Mirbahai L."/>
            <person name="Eastwood N."/>
            <person name="Colbourne J.K."/>
            <person name="Zhou J."/>
            <person name="Mallon E."/>
            <person name="Orsini L."/>
        </authorList>
    </citation>
    <scope>NUCLEOTIDE SEQUENCE [LARGE SCALE GENOMIC DNA]</scope>
    <source>
        <strain evidence="2">LRV0_1</strain>
    </source>
</reference>
<comment type="caution">
    <text evidence="2">The sequence shown here is derived from an EMBL/GenBank/DDBJ whole genome shotgun (WGS) entry which is preliminary data.</text>
</comment>
<evidence type="ECO:0000256" key="1">
    <source>
        <dbReference type="SAM" id="MobiDB-lite"/>
    </source>
</evidence>
<evidence type="ECO:0000313" key="2">
    <source>
        <dbReference type="EMBL" id="KAK4007377.1"/>
    </source>
</evidence>
<organism evidence="2 3">
    <name type="scientific">Daphnia magna</name>
    <dbReference type="NCBI Taxonomy" id="35525"/>
    <lineage>
        <taxon>Eukaryota</taxon>
        <taxon>Metazoa</taxon>
        <taxon>Ecdysozoa</taxon>
        <taxon>Arthropoda</taxon>
        <taxon>Crustacea</taxon>
        <taxon>Branchiopoda</taxon>
        <taxon>Diplostraca</taxon>
        <taxon>Cladocera</taxon>
        <taxon>Anomopoda</taxon>
        <taxon>Daphniidae</taxon>
        <taxon>Daphnia</taxon>
    </lineage>
</organism>
<feature type="region of interest" description="Disordered" evidence="1">
    <location>
        <begin position="1"/>
        <end position="26"/>
    </location>
</feature>
<protein>
    <submittedName>
        <fullName evidence="2">Uncharacterized protein</fullName>
    </submittedName>
</protein>
<accession>A0ABQ9Z3A2</accession>
<dbReference type="Proteomes" id="UP001234178">
    <property type="component" value="Unassembled WGS sequence"/>
</dbReference>
<evidence type="ECO:0000313" key="3">
    <source>
        <dbReference type="Proteomes" id="UP001234178"/>
    </source>
</evidence>
<sequence length="72" mass="8098">MRKNQWRDFNRKVPLGEKGDDGVGYAGITPPNAWEAPVNECFKSGFSTPRHHLQPHKQGILQKIAQGNAERS</sequence>
<keyword evidence="3" id="KW-1185">Reference proteome</keyword>
<feature type="compositionally biased region" description="Basic and acidic residues" evidence="1">
    <location>
        <begin position="1"/>
        <end position="21"/>
    </location>
</feature>